<dbReference type="InterPro" id="IPR011250">
    <property type="entry name" value="OMP/PagP_B-barrel"/>
</dbReference>
<dbReference type="Proteomes" id="UP000249300">
    <property type="component" value="Chromosome 1"/>
</dbReference>
<dbReference type="KEGG" id="pcre:NCTC12858_01737"/>
<dbReference type="SUPFAM" id="SSF56925">
    <property type="entry name" value="OMPA-like"/>
    <property type="match status" value="1"/>
</dbReference>
<dbReference type="EMBL" id="LS483447">
    <property type="protein sequence ID" value="SQH73864.1"/>
    <property type="molecule type" value="Genomic_DNA"/>
</dbReference>
<evidence type="ECO:0008006" key="4">
    <source>
        <dbReference type="Google" id="ProtNLM"/>
    </source>
</evidence>
<name>A0A2X4PIS3_9PORP</name>
<evidence type="ECO:0000256" key="1">
    <source>
        <dbReference type="SAM" id="SignalP"/>
    </source>
</evidence>
<organism evidence="2 3">
    <name type="scientific">Porphyromonas crevioricanis</name>
    <dbReference type="NCBI Taxonomy" id="393921"/>
    <lineage>
        <taxon>Bacteria</taxon>
        <taxon>Pseudomonadati</taxon>
        <taxon>Bacteroidota</taxon>
        <taxon>Bacteroidia</taxon>
        <taxon>Bacteroidales</taxon>
        <taxon>Porphyromonadaceae</taxon>
        <taxon>Porphyromonas</taxon>
    </lineage>
</organism>
<keyword evidence="3" id="KW-1185">Reference proteome</keyword>
<gene>
    <name evidence="2" type="ORF">NCTC12858_01737</name>
</gene>
<evidence type="ECO:0000313" key="2">
    <source>
        <dbReference type="EMBL" id="SQH73864.1"/>
    </source>
</evidence>
<reference evidence="2 3" key="1">
    <citation type="submission" date="2018-06" db="EMBL/GenBank/DDBJ databases">
        <authorList>
            <consortium name="Pathogen Informatics"/>
            <person name="Doyle S."/>
        </authorList>
    </citation>
    <scope>NUCLEOTIDE SEQUENCE [LARGE SCALE GENOMIC DNA]</scope>
    <source>
        <strain evidence="2 3">NCTC12858</strain>
    </source>
</reference>
<feature type="chain" id="PRO_5016164602" description="Outer membrane protein beta-barrel domain-containing protein" evidence="1">
    <location>
        <begin position="25"/>
        <end position="207"/>
    </location>
</feature>
<accession>A0A2X4PIS3</accession>
<dbReference type="Gene3D" id="2.40.160.20">
    <property type="match status" value="1"/>
</dbReference>
<keyword evidence="1" id="KW-0732">Signal</keyword>
<evidence type="ECO:0000313" key="3">
    <source>
        <dbReference type="Proteomes" id="UP000249300"/>
    </source>
</evidence>
<proteinExistence type="predicted"/>
<sequence length="207" mass="23489">MKKELVKSLFIVFLACITASSGFAQSTFTQNKHEADNDHDHEGRFFVGGAVSFWADNKDKTLTLDLCPEIGYLFNDSWGVGMLLGYEYERRETSETKTIGNAFKISPFVRYYYFHRSPFNLYLDAGGGFNFSREKEGGTTKYLNGFEIGIRPGACVDLTEGLCLCFRMGFVGYRNDYFMAEEPKMGTKGFGLRFAPEELMIGLELEF</sequence>
<dbReference type="AlphaFoldDB" id="A0A2X4PIS3"/>
<dbReference type="RefSeq" id="WP_023941200.1">
    <property type="nucleotide sequence ID" value="NZ_LS483447.1"/>
</dbReference>
<feature type="signal peptide" evidence="1">
    <location>
        <begin position="1"/>
        <end position="24"/>
    </location>
</feature>
<protein>
    <recommendedName>
        <fullName evidence="4">Outer membrane protein beta-barrel domain-containing protein</fullName>
    </recommendedName>
</protein>